<feature type="region of interest" description="Disordered" evidence="1">
    <location>
        <begin position="47"/>
        <end position="161"/>
    </location>
</feature>
<organism evidence="2 3">
    <name type="scientific">Prorocentrum cordatum</name>
    <dbReference type="NCBI Taxonomy" id="2364126"/>
    <lineage>
        <taxon>Eukaryota</taxon>
        <taxon>Sar</taxon>
        <taxon>Alveolata</taxon>
        <taxon>Dinophyceae</taxon>
        <taxon>Prorocentrales</taxon>
        <taxon>Prorocentraceae</taxon>
        <taxon>Prorocentrum</taxon>
    </lineage>
</organism>
<dbReference type="EMBL" id="CAUYUJ010015714">
    <property type="protein sequence ID" value="CAK0857239.1"/>
    <property type="molecule type" value="Genomic_DNA"/>
</dbReference>
<accession>A0ABN9UCU1</accession>
<reference evidence="2" key="1">
    <citation type="submission" date="2023-10" db="EMBL/GenBank/DDBJ databases">
        <authorList>
            <person name="Chen Y."/>
            <person name="Shah S."/>
            <person name="Dougan E. K."/>
            <person name="Thang M."/>
            <person name="Chan C."/>
        </authorList>
    </citation>
    <scope>NUCLEOTIDE SEQUENCE [LARGE SCALE GENOMIC DNA]</scope>
</reference>
<keyword evidence="3" id="KW-1185">Reference proteome</keyword>
<gene>
    <name evidence="2" type="ORF">PCOR1329_LOCUS47408</name>
</gene>
<feature type="compositionally biased region" description="Polar residues" evidence="1">
    <location>
        <begin position="53"/>
        <end position="66"/>
    </location>
</feature>
<dbReference type="Proteomes" id="UP001189429">
    <property type="component" value="Unassembled WGS sequence"/>
</dbReference>
<comment type="caution">
    <text evidence="2">The sequence shown here is derived from an EMBL/GenBank/DDBJ whole genome shotgun (WGS) entry which is preliminary data.</text>
</comment>
<proteinExistence type="predicted"/>
<name>A0ABN9UCU1_9DINO</name>
<evidence type="ECO:0000313" key="2">
    <source>
        <dbReference type="EMBL" id="CAK0857239.1"/>
    </source>
</evidence>
<evidence type="ECO:0000313" key="3">
    <source>
        <dbReference type="Proteomes" id="UP001189429"/>
    </source>
</evidence>
<feature type="compositionally biased region" description="Polar residues" evidence="1">
    <location>
        <begin position="113"/>
        <end position="130"/>
    </location>
</feature>
<evidence type="ECO:0000256" key="1">
    <source>
        <dbReference type="SAM" id="MobiDB-lite"/>
    </source>
</evidence>
<protein>
    <submittedName>
        <fullName evidence="2">Uncharacterized protein</fullName>
    </submittedName>
</protein>
<sequence length="161" mass="17263">MSGAGAPSGEAVTLESLQAELRRFAAEDLGALGDRLERLLQDPELRRAAARQSVAQSLPSRATSPTAWARATPPPSPRGEAAGEEALSPARRTRARVSTWGRQVSPAGEQVPWSRTSGRAWSSVPQTSSGPRLHEHPECLSPPRCRGSDSRAPPTAERAWR</sequence>